<dbReference type="Proteomes" id="UP000887580">
    <property type="component" value="Unplaced"/>
</dbReference>
<dbReference type="WBParaSite" id="PS1159_v2.g11515.t1">
    <property type="protein sequence ID" value="PS1159_v2.g11515.t1"/>
    <property type="gene ID" value="PS1159_v2.g11515"/>
</dbReference>
<sequence length="81" mass="9377">MWSLKYFFTFLFLSIIFISLTEAQAIEWIFPRTFESEKPRLVRRDRPCIINAGLSQGCDLSDMMYAKMHASKFSSFAGPGK</sequence>
<evidence type="ECO:0000313" key="1">
    <source>
        <dbReference type="Proteomes" id="UP000887580"/>
    </source>
</evidence>
<proteinExistence type="predicted"/>
<evidence type="ECO:0000313" key="2">
    <source>
        <dbReference type="WBParaSite" id="PS1159_v2.g11515.t1"/>
    </source>
</evidence>
<accession>A0AC35EWM9</accession>
<protein>
    <submittedName>
        <fullName evidence="2">Uncharacterized protein</fullName>
    </submittedName>
</protein>
<organism evidence="1 2">
    <name type="scientific">Panagrolaimus sp. PS1159</name>
    <dbReference type="NCBI Taxonomy" id="55785"/>
    <lineage>
        <taxon>Eukaryota</taxon>
        <taxon>Metazoa</taxon>
        <taxon>Ecdysozoa</taxon>
        <taxon>Nematoda</taxon>
        <taxon>Chromadorea</taxon>
        <taxon>Rhabditida</taxon>
        <taxon>Tylenchina</taxon>
        <taxon>Panagrolaimomorpha</taxon>
        <taxon>Panagrolaimoidea</taxon>
        <taxon>Panagrolaimidae</taxon>
        <taxon>Panagrolaimus</taxon>
    </lineage>
</organism>
<reference evidence="2" key="1">
    <citation type="submission" date="2025-08" db="UniProtKB">
        <authorList>
            <consortium name="WormBaseParasite"/>
        </authorList>
    </citation>
    <scope>IDENTIFICATION</scope>
</reference>
<name>A0AC35EWM9_9BILA</name>